<evidence type="ECO:0000313" key="4">
    <source>
        <dbReference type="Proteomes" id="UP000001396"/>
    </source>
</evidence>
<protein>
    <submittedName>
        <fullName evidence="3">Uncharacterized protein</fullName>
    </submittedName>
</protein>
<dbReference type="RefSeq" id="XP_020429895.1">
    <property type="nucleotide sequence ID" value="XM_020580062.1"/>
</dbReference>
<organism evidence="3 4">
    <name type="scientific">Heterostelium pallidum (strain ATCC 26659 / Pp 5 / PN500)</name>
    <name type="common">Cellular slime mold</name>
    <name type="synonym">Polysphondylium pallidum</name>
    <dbReference type="NCBI Taxonomy" id="670386"/>
    <lineage>
        <taxon>Eukaryota</taxon>
        <taxon>Amoebozoa</taxon>
        <taxon>Evosea</taxon>
        <taxon>Eumycetozoa</taxon>
        <taxon>Dictyostelia</taxon>
        <taxon>Acytosteliales</taxon>
        <taxon>Acytosteliaceae</taxon>
        <taxon>Heterostelium</taxon>
    </lineage>
</organism>
<keyword evidence="2" id="KW-0732">Signal</keyword>
<proteinExistence type="predicted"/>
<evidence type="ECO:0000256" key="2">
    <source>
        <dbReference type="SAM" id="SignalP"/>
    </source>
</evidence>
<gene>
    <name evidence="3" type="ORF">PPL_09265</name>
</gene>
<feature type="compositionally biased region" description="Low complexity" evidence="1">
    <location>
        <begin position="31"/>
        <end position="43"/>
    </location>
</feature>
<feature type="compositionally biased region" description="Basic and acidic residues" evidence="1">
    <location>
        <begin position="137"/>
        <end position="156"/>
    </location>
</feature>
<dbReference type="InParanoid" id="D3BL33"/>
<comment type="caution">
    <text evidence="3">The sequence shown here is derived from an EMBL/GenBank/DDBJ whole genome shotgun (WGS) entry which is preliminary data.</text>
</comment>
<feature type="signal peptide" evidence="2">
    <location>
        <begin position="1"/>
        <end position="22"/>
    </location>
</feature>
<feature type="compositionally biased region" description="Polar residues" evidence="1">
    <location>
        <begin position="57"/>
        <end position="76"/>
    </location>
</feature>
<feature type="compositionally biased region" description="Low complexity" evidence="1">
    <location>
        <begin position="107"/>
        <end position="126"/>
    </location>
</feature>
<dbReference type="Proteomes" id="UP000001396">
    <property type="component" value="Unassembled WGS sequence"/>
</dbReference>
<dbReference type="EMBL" id="ADBJ01000039">
    <property type="protein sequence ID" value="EFA77767.1"/>
    <property type="molecule type" value="Genomic_DNA"/>
</dbReference>
<feature type="region of interest" description="Disordered" evidence="1">
    <location>
        <begin position="57"/>
        <end position="156"/>
    </location>
</feature>
<evidence type="ECO:0000313" key="3">
    <source>
        <dbReference type="EMBL" id="EFA77767.1"/>
    </source>
</evidence>
<feature type="compositionally biased region" description="Low complexity" evidence="1">
    <location>
        <begin position="77"/>
        <end position="95"/>
    </location>
</feature>
<feature type="chain" id="PRO_5003041268" evidence="2">
    <location>
        <begin position="23"/>
        <end position="156"/>
    </location>
</feature>
<accession>D3BL33</accession>
<name>D3BL33_HETP5</name>
<sequence length="156" mass="16011">MSRSFYLTFALVASLMIVSVQCDQEFLFEPTTSGSSSSTSQQSPAFVNETVAPKINATVTPAPTNASVTSGSSNPAPVSTTGSAPVSTPAATTPAPLIPSDEPKVSTNTETPKPTVTVVPVPNNATSGSQNPAPIKETIKESTKESAKKPVETTTK</sequence>
<evidence type="ECO:0000256" key="1">
    <source>
        <dbReference type="SAM" id="MobiDB-lite"/>
    </source>
</evidence>
<dbReference type="GeneID" id="31364740"/>
<dbReference type="AlphaFoldDB" id="D3BL33"/>
<reference evidence="3 4" key="1">
    <citation type="journal article" date="2011" name="Genome Res.">
        <title>Phylogeny-wide analysis of social amoeba genomes highlights ancient origins for complex intercellular communication.</title>
        <authorList>
            <person name="Heidel A.J."/>
            <person name="Lawal H.M."/>
            <person name="Felder M."/>
            <person name="Schilde C."/>
            <person name="Helps N.R."/>
            <person name="Tunggal B."/>
            <person name="Rivero F."/>
            <person name="John U."/>
            <person name="Schleicher M."/>
            <person name="Eichinger L."/>
            <person name="Platzer M."/>
            <person name="Noegel A.A."/>
            <person name="Schaap P."/>
            <person name="Gloeckner G."/>
        </authorList>
    </citation>
    <scope>NUCLEOTIDE SEQUENCE [LARGE SCALE GENOMIC DNA]</scope>
    <source>
        <strain evidence="4">ATCC 26659 / Pp 5 / PN500</strain>
    </source>
</reference>
<keyword evidence="4" id="KW-1185">Reference proteome</keyword>
<feature type="region of interest" description="Disordered" evidence="1">
    <location>
        <begin position="30"/>
        <end position="49"/>
    </location>
</feature>